<dbReference type="EC" id="2.3.2.6" evidence="10 15"/>
<protein>
    <recommendedName>
        <fullName evidence="11 15">Leucyl/phenylalanyl-tRNA--protein transferase</fullName>
        <ecNumber evidence="10 15">2.3.2.6</ecNumber>
    </recommendedName>
    <alternativeName>
        <fullName evidence="12 15">L/F-transferase</fullName>
    </alternativeName>
    <alternativeName>
        <fullName evidence="13 15">Leucyltransferase</fullName>
    </alternativeName>
    <alternativeName>
        <fullName evidence="14 15">Phenyalanyltransferase</fullName>
    </alternativeName>
</protein>
<dbReference type="GO" id="GO:0030163">
    <property type="term" value="P:protein catabolic process"/>
    <property type="evidence" value="ECO:0007669"/>
    <property type="project" value="UniProtKB-UniRule"/>
</dbReference>
<sequence>MNSLSFIDDELVQFPSPELALADPNGLLAIGGSLHPNRLLAAYYEGIFPWFNADDPILWWSPDPRAVFIPGELYISKSLKKSLRRHPWRITINQAFSDVMAGCAQPRAKQDGTWITTTIQMAYRELHVQQRAHSVEVWLGERLVGGLYGLAVGQVFCGESMFHRHTDASKIAMLALHQHLFSHGFKLLDAQVMNPHLESLGAQSISRTEFLTRLKQLRDLEVSPDCWQPGEVKLGAC</sequence>
<dbReference type="PANTHER" id="PTHR30098:SF2">
    <property type="entry name" value="LEUCYL_PHENYLALANYL-TRNA--PROTEIN TRANSFERASE"/>
    <property type="match status" value="1"/>
</dbReference>
<evidence type="ECO:0000256" key="4">
    <source>
        <dbReference type="ARBA" id="ARBA00023315"/>
    </source>
</evidence>
<evidence type="ECO:0000256" key="9">
    <source>
        <dbReference type="ARBA" id="ARBA00061535"/>
    </source>
</evidence>
<keyword evidence="2 15" id="KW-0963">Cytoplasm</keyword>
<evidence type="ECO:0000256" key="11">
    <source>
        <dbReference type="ARBA" id="ARBA00074372"/>
    </source>
</evidence>
<dbReference type="AlphaFoldDB" id="A0A974XHY4"/>
<comment type="subcellular location">
    <subcellularLocation>
        <location evidence="1 15">Cytoplasm</location>
    </subcellularLocation>
</comment>
<dbReference type="Pfam" id="PF03588">
    <property type="entry name" value="Leu_Phe_trans"/>
    <property type="match status" value="1"/>
</dbReference>
<dbReference type="EMBL" id="CP071504">
    <property type="protein sequence ID" value="QSX28634.1"/>
    <property type="molecule type" value="Genomic_DNA"/>
</dbReference>
<evidence type="ECO:0000256" key="3">
    <source>
        <dbReference type="ARBA" id="ARBA00022679"/>
    </source>
</evidence>
<evidence type="ECO:0000256" key="15">
    <source>
        <dbReference type="HAMAP-Rule" id="MF_00688"/>
    </source>
</evidence>
<dbReference type="Gene3D" id="3.40.630.70">
    <property type="entry name" value="Leucyl/phenylalanyl-tRNA-protein transferase, C-terminal domain"/>
    <property type="match status" value="1"/>
</dbReference>
<proteinExistence type="inferred from homology"/>
<dbReference type="GO" id="GO:0005737">
    <property type="term" value="C:cytoplasm"/>
    <property type="evidence" value="ECO:0007669"/>
    <property type="project" value="UniProtKB-SubCell"/>
</dbReference>
<dbReference type="KEGG" id="scyp:JYB88_10055"/>
<dbReference type="Proteomes" id="UP000663281">
    <property type="component" value="Chromosome"/>
</dbReference>
<evidence type="ECO:0000256" key="10">
    <source>
        <dbReference type="ARBA" id="ARBA00066767"/>
    </source>
</evidence>
<evidence type="ECO:0000313" key="16">
    <source>
        <dbReference type="EMBL" id="QSX28634.1"/>
    </source>
</evidence>
<comment type="function">
    <text evidence="8 15">Functions in the N-end rule pathway of protein degradation where it conjugates Leu, Phe and, less efficiently, Met from aminoacyl-tRNAs to the N-termini of proteins containing an N-terminal arginine or lysine.</text>
</comment>
<dbReference type="NCBIfam" id="TIGR00667">
    <property type="entry name" value="aat"/>
    <property type="match status" value="1"/>
</dbReference>
<dbReference type="Gene3D" id="3.30.70.3550">
    <property type="entry name" value="Leucyl/phenylalanyl-tRNA-protein transferase, N-terminal domain"/>
    <property type="match status" value="1"/>
</dbReference>
<accession>A0A974XHY4</accession>
<name>A0A974XHY4_9GAMM</name>
<dbReference type="InterPro" id="IPR004616">
    <property type="entry name" value="Leu/Phe-tRNA_Trfase"/>
</dbReference>
<dbReference type="FunFam" id="3.30.70.3550:FF:000001">
    <property type="entry name" value="Leucyl/phenylalanyl-tRNA--protein transferase"/>
    <property type="match status" value="1"/>
</dbReference>
<dbReference type="GO" id="GO:0008914">
    <property type="term" value="F:leucyl-tRNA--protein transferase activity"/>
    <property type="evidence" value="ECO:0007669"/>
    <property type="project" value="UniProtKB-UniRule"/>
</dbReference>
<comment type="similarity">
    <text evidence="9 15">Belongs to the L/F-transferase family.</text>
</comment>
<keyword evidence="3 15" id="KW-0808">Transferase</keyword>
<evidence type="ECO:0000256" key="1">
    <source>
        <dbReference type="ARBA" id="ARBA00004496"/>
    </source>
</evidence>
<evidence type="ECO:0000256" key="13">
    <source>
        <dbReference type="ARBA" id="ARBA00077165"/>
    </source>
</evidence>
<keyword evidence="4 15" id="KW-0012">Acyltransferase</keyword>
<dbReference type="InterPro" id="IPR042221">
    <property type="entry name" value="Leu/Phe-tRNA_Trfase_N"/>
</dbReference>
<evidence type="ECO:0000313" key="17">
    <source>
        <dbReference type="Proteomes" id="UP000663281"/>
    </source>
</evidence>
<dbReference type="RefSeq" id="WP_207324024.1">
    <property type="nucleotide sequence ID" value="NZ_CP071504.1"/>
</dbReference>
<comment type="catalytic activity">
    <reaction evidence="6 15">
        <text>N-terminal L-arginyl-[protein] + L-leucyl-tRNA(Leu) = N-terminal L-leucyl-L-arginyl-[protein] + tRNA(Leu) + H(+)</text>
        <dbReference type="Rhea" id="RHEA:50416"/>
        <dbReference type="Rhea" id="RHEA-COMP:9613"/>
        <dbReference type="Rhea" id="RHEA-COMP:9622"/>
        <dbReference type="Rhea" id="RHEA-COMP:12672"/>
        <dbReference type="Rhea" id="RHEA-COMP:12673"/>
        <dbReference type="ChEBI" id="CHEBI:15378"/>
        <dbReference type="ChEBI" id="CHEBI:64719"/>
        <dbReference type="ChEBI" id="CHEBI:78442"/>
        <dbReference type="ChEBI" id="CHEBI:78494"/>
        <dbReference type="ChEBI" id="CHEBI:133044"/>
        <dbReference type="EC" id="2.3.2.6"/>
    </reaction>
</comment>
<evidence type="ECO:0000256" key="7">
    <source>
        <dbReference type="ARBA" id="ARBA00051538"/>
    </source>
</evidence>
<evidence type="ECO:0000256" key="6">
    <source>
        <dbReference type="ARBA" id="ARBA00050652"/>
    </source>
</evidence>
<dbReference type="FunFam" id="3.40.630.70:FF:000001">
    <property type="entry name" value="Leucyl/phenylalanyl-tRNA--protein transferase"/>
    <property type="match status" value="1"/>
</dbReference>
<comment type="catalytic activity">
    <reaction evidence="5 15">
        <text>L-phenylalanyl-tRNA(Phe) + an N-terminal L-alpha-aminoacyl-[protein] = an N-terminal L-phenylalanyl-L-alpha-aminoacyl-[protein] + tRNA(Phe)</text>
        <dbReference type="Rhea" id="RHEA:43632"/>
        <dbReference type="Rhea" id="RHEA-COMP:9668"/>
        <dbReference type="Rhea" id="RHEA-COMP:9699"/>
        <dbReference type="Rhea" id="RHEA-COMP:10636"/>
        <dbReference type="Rhea" id="RHEA-COMP:10637"/>
        <dbReference type="ChEBI" id="CHEBI:78442"/>
        <dbReference type="ChEBI" id="CHEBI:78531"/>
        <dbReference type="ChEBI" id="CHEBI:78597"/>
        <dbReference type="ChEBI" id="CHEBI:83561"/>
        <dbReference type="EC" id="2.3.2.6"/>
    </reaction>
</comment>
<reference evidence="16 17" key="1">
    <citation type="submission" date="2021-03" db="EMBL/GenBank/DDBJ databases">
        <title>Novel species identification of genus Shewanella.</title>
        <authorList>
            <person name="Liu G."/>
            <person name="Zhang Q."/>
        </authorList>
    </citation>
    <scope>NUCLEOTIDE SEQUENCE [LARGE SCALE GENOMIC DNA]</scope>
    <source>
        <strain evidence="16 17">FJAT-53726</strain>
    </source>
</reference>
<keyword evidence="17" id="KW-1185">Reference proteome</keyword>
<organism evidence="16 17">
    <name type="scientific">Shewanella cyperi</name>
    <dbReference type="NCBI Taxonomy" id="2814292"/>
    <lineage>
        <taxon>Bacteria</taxon>
        <taxon>Pseudomonadati</taxon>
        <taxon>Pseudomonadota</taxon>
        <taxon>Gammaproteobacteria</taxon>
        <taxon>Alteromonadales</taxon>
        <taxon>Shewanellaceae</taxon>
        <taxon>Shewanella</taxon>
    </lineage>
</organism>
<dbReference type="SUPFAM" id="SSF55729">
    <property type="entry name" value="Acyl-CoA N-acyltransferases (Nat)"/>
    <property type="match status" value="1"/>
</dbReference>
<comment type="catalytic activity">
    <reaction evidence="7 15">
        <text>N-terminal L-lysyl-[protein] + L-leucyl-tRNA(Leu) = N-terminal L-leucyl-L-lysyl-[protein] + tRNA(Leu) + H(+)</text>
        <dbReference type="Rhea" id="RHEA:12340"/>
        <dbReference type="Rhea" id="RHEA-COMP:9613"/>
        <dbReference type="Rhea" id="RHEA-COMP:9622"/>
        <dbReference type="Rhea" id="RHEA-COMP:12670"/>
        <dbReference type="Rhea" id="RHEA-COMP:12671"/>
        <dbReference type="ChEBI" id="CHEBI:15378"/>
        <dbReference type="ChEBI" id="CHEBI:65249"/>
        <dbReference type="ChEBI" id="CHEBI:78442"/>
        <dbReference type="ChEBI" id="CHEBI:78494"/>
        <dbReference type="ChEBI" id="CHEBI:133043"/>
        <dbReference type="EC" id="2.3.2.6"/>
    </reaction>
</comment>
<evidence type="ECO:0000256" key="8">
    <source>
        <dbReference type="ARBA" id="ARBA00054043"/>
    </source>
</evidence>
<dbReference type="InterPro" id="IPR016181">
    <property type="entry name" value="Acyl_CoA_acyltransferase"/>
</dbReference>
<evidence type="ECO:0000256" key="5">
    <source>
        <dbReference type="ARBA" id="ARBA00050607"/>
    </source>
</evidence>
<dbReference type="InterPro" id="IPR042203">
    <property type="entry name" value="Leu/Phe-tRNA_Trfase_C"/>
</dbReference>
<evidence type="ECO:0000256" key="12">
    <source>
        <dbReference type="ARBA" id="ARBA00077136"/>
    </source>
</evidence>
<dbReference type="PANTHER" id="PTHR30098">
    <property type="entry name" value="LEUCYL/PHENYLALANYL-TRNA--PROTEIN TRANSFERASE"/>
    <property type="match status" value="1"/>
</dbReference>
<evidence type="ECO:0000256" key="14">
    <source>
        <dbReference type="ARBA" id="ARBA00083640"/>
    </source>
</evidence>
<evidence type="ECO:0000256" key="2">
    <source>
        <dbReference type="ARBA" id="ARBA00022490"/>
    </source>
</evidence>
<gene>
    <name evidence="15 16" type="primary">aat</name>
    <name evidence="16" type="ORF">JYB88_10055</name>
</gene>
<dbReference type="HAMAP" id="MF_00688">
    <property type="entry name" value="Leu_Phe_trans"/>
    <property type="match status" value="1"/>
</dbReference>